<protein>
    <submittedName>
        <fullName evidence="3">FXYD domain-containing ion transport regulator</fullName>
    </submittedName>
</protein>
<organism evidence="2 3">
    <name type="scientific">Steinernema glaseri</name>
    <dbReference type="NCBI Taxonomy" id="37863"/>
    <lineage>
        <taxon>Eukaryota</taxon>
        <taxon>Metazoa</taxon>
        <taxon>Ecdysozoa</taxon>
        <taxon>Nematoda</taxon>
        <taxon>Chromadorea</taxon>
        <taxon>Rhabditida</taxon>
        <taxon>Tylenchina</taxon>
        <taxon>Panagrolaimomorpha</taxon>
        <taxon>Strongyloidoidea</taxon>
        <taxon>Steinernematidae</taxon>
        <taxon>Steinernema</taxon>
    </lineage>
</organism>
<evidence type="ECO:0000313" key="2">
    <source>
        <dbReference type="Proteomes" id="UP000095287"/>
    </source>
</evidence>
<feature type="transmembrane region" description="Helical" evidence="1">
    <location>
        <begin position="12"/>
        <end position="32"/>
    </location>
</feature>
<keyword evidence="1" id="KW-1133">Transmembrane helix</keyword>
<keyword evidence="1" id="KW-0812">Transmembrane</keyword>
<sequence>MSVTSELNFDPLIFRAVAGFILLLAFLIFAVAKLCECCKRKSDLPVVPAALKTHRIPIMEIEKASLLV</sequence>
<reference evidence="3" key="1">
    <citation type="submission" date="2016-11" db="UniProtKB">
        <authorList>
            <consortium name="WormBaseParasite"/>
        </authorList>
    </citation>
    <scope>IDENTIFICATION</scope>
</reference>
<name>A0A1I8ALU0_9BILA</name>
<evidence type="ECO:0000256" key="1">
    <source>
        <dbReference type="SAM" id="Phobius"/>
    </source>
</evidence>
<dbReference type="Proteomes" id="UP000095287">
    <property type="component" value="Unplaced"/>
</dbReference>
<evidence type="ECO:0000313" key="3">
    <source>
        <dbReference type="WBParaSite" id="L893_g6774.t1"/>
    </source>
</evidence>
<keyword evidence="1" id="KW-0472">Membrane</keyword>
<proteinExistence type="predicted"/>
<dbReference type="WBParaSite" id="L893_g6774.t1">
    <property type="protein sequence ID" value="L893_g6774.t1"/>
    <property type="gene ID" value="L893_g6774"/>
</dbReference>
<accession>A0A1I8ALU0</accession>
<dbReference type="AlphaFoldDB" id="A0A1I8ALU0"/>
<keyword evidence="2" id="KW-1185">Reference proteome</keyword>